<feature type="binding site" evidence="3">
    <location>
        <begin position="13"/>
        <end position="18"/>
    </location>
    <ligand>
        <name>ATP</name>
        <dbReference type="ChEBI" id="CHEBI:30616"/>
    </ligand>
</feature>
<proteinExistence type="inferred from homology"/>
<dbReference type="PANTHER" id="PTHR10695:SF46">
    <property type="entry name" value="BIFUNCTIONAL COENZYME A SYNTHASE-RELATED"/>
    <property type="match status" value="1"/>
</dbReference>
<comment type="caution">
    <text evidence="5">The sequence shown here is derived from an EMBL/GenBank/DDBJ whole genome shotgun (WGS) entry which is preliminary data.</text>
</comment>
<dbReference type="HAMAP" id="MF_00376">
    <property type="entry name" value="Dephospho_CoA_kinase"/>
    <property type="match status" value="1"/>
</dbReference>
<comment type="function">
    <text evidence="3">Catalyzes the phosphorylation of the 3'-hydroxyl group of dephosphocoenzyme A to form coenzyme A.</text>
</comment>
<dbReference type="PANTHER" id="PTHR10695">
    <property type="entry name" value="DEPHOSPHO-COA KINASE-RELATED"/>
    <property type="match status" value="1"/>
</dbReference>
<keyword evidence="3 5" id="KW-0808">Transferase</keyword>
<keyword evidence="3" id="KW-0173">Coenzyme A biosynthesis</keyword>
<name>A0ABV4Y7Y0_9CYAN</name>
<sequence>MNQRKIGLTGGISTGKTTVSNYLANTYHLPILDADIYAREAVETGSPILNQISQRYGKEILLADGTLNRQKLGEIIFPNKEERLWLEQQIHPYVRQRFAEAMNQLPSNSTVILVIPLLFEAKLTNLVTEIWVVFVKEQQQIQRLMQRNNLTLEQAKARINSQMPLAEKCQKADVILDNSGSLEFLYQQIDAALNS</sequence>
<evidence type="ECO:0000256" key="3">
    <source>
        <dbReference type="HAMAP-Rule" id="MF_00376"/>
    </source>
</evidence>
<dbReference type="Gene3D" id="3.40.50.300">
    <property type="entry name" value="P-loop containing nucleotide triphosphate hydrolases"/>
    <property type="match status" value="1"/>
</dbReference>
<dbReference type="Pfam" id="PF01121">
    <property type="entry name" value="CoaE"/>
    <property type="match status" value="1"/>
</dbReference>
<dbReference type="NCBIfam" id="TIGR00152">
    <property type="entry name" value="dephospho-CoA kinase"/>
    <property type="match status" value="1"/>
</dbReference>
<comment type="pathway">
    <text evidence="3">Cofactor biosynthesis; coenzyme A biosynthesis; CoA from (R)-pantothenate: step 5/5.</text>
</comment>
<gene>
    <name evidence="3 5" type="primary">coaE</name>
    <name evidence="5" type="ORF">ACE1B6_06485</name>
</gene>
<dbReference type="EMBL" id="JBHFNS010000027">
    <property type="protein sequence ID" value="MFB2934909.1"/>
    <property type="molecule type" value="Genomic_DNA"/>
</dbReference>
<keyword evidence="3" id="KW-0963">Cytoplasm</keyword>
<dbReference type="InterPro" id="IPR027417">
    <property type="entry name" value="P-loop_NTPase"/>
</dbReference>
<protein>
    <recommendedName>
        <fullName evidence="3 4">Dephospho-CoA kinase</fullName>
        <ecNumber evidence="3 4">2.7.1.24</ecNumber>
    </recommendedName>
    <alternativeName>
        <fullName evidence="3">Dephosphocoenzyme A kinase</fullName>
    </alternativeName>
</protein>
<evidence type="ECO:0000256" key="2">
    <source>
        <dbReference type="ARBA" id="ARBA00022840"/>
    </source>
</evidence>
<dbReference type="Proteomes" id="UP001576776">
    <property type="component" value="Unassembled WGS sequence"/>
</dbReference>
<dbReference type="CDD" id="cd02022">
    <property type="entry name" value="DPCK"/>
    <property type="match status" value="1"/>
</dbReference>
<dbReference type="InterPro" id="IPR001977">
    <property type="entry name" value="Depp_CoAkinase"/>
</dbReference>
<keyword evidence="3 5" id="KW-0418">Kinase</keyword>
<keyword evidence="6" id="KW-1185">Reference proteome</keyword>
<dbReference type="GO" id="GO:0004140">
    <property type="term" value="F:dephospho-CoA kinase activity"/>
    <property type="evidence" value="ECO:0007669"/>
    <property type="project" value="UniProtKB-EC"/>
</dbReference>
<evidence type="ECO:0000256" key="4">
    <source>
        <dbReference type="NCBIfam" id="TIGR00152"/>
    </source>
</evidence>
<evidence type="ECO:0000313" key="5">
    <source>
        <dbReference type="EMBL" id="MFB2934909.1"/>
    </source>
</evidence>
<accession>A0ABV4Y7Y0</accession>
<organism evidence="5 6">
    <name type="scientific">Floridaenema fluviatile BLCC-F154</name>
    <dbReference type="NCBI Taxonomy" id="3153640"/>
    <lineage>
        <taxon>Bacteria</taxon>
        <taxon>Bacillati</taxon>
        <taxon>Cyanobacteriota</taxon>
        <taxon>Cyanophyceae</taxon>
        <taxon>Oscillatoriophycideae</taxon>
        <taxon>Aerosakkonematales</taxon>
        <taxon>Aerosakkonemataceae</taxon>
        <taxon>Floridanema</taxon>
        <taxon>Floridanema fluviatile</taxon>
    </lineage>
</organism>
<dbReference type="EC" id="2.7.1.24" evidence="3 4"/>
<evidence type="ECO:0000256" key="1">
    <source>
        <dbReference type="ARBA" id="ARBA00022741"/>
    </source>
</evidence>
<reference evidence="5 6" key="1">
    <citation type="submission" date="2024-09" db="EMBL/GenBank/DDBJ databases">
        <title>Floridaenema gen nov. (Aerosakkonemataceae, Aerosakkonematales ord. nov., Cyanobacteria) from benthic tropical and subtropical fresh waters, with the description of four new species.</title>
        <authorList>
            <person name="Moretto J.A."/>
            <person name="Berthold D.E."/>
            <person name="Lefler F.W."/>
            <person name="Huang I.-S."/>
            <person name="Laughinghouse H. IV."/>
        </authorList>
    </citation>
    <scope>NUCLEOTIDE SEQUENCE [LARGE SCALE GENOMIC DNA]</scope>
    <source>
        <strain evidence="5 6">BLCC-F154</strain>
    </source>
</reference>
<keyword evidence="1 3" id="KW-0547">Nucleotide-binding</keyword>
<dbReference type="RefSeq" id="WP_413256431.1">
    <property type="nucleotide sequence ID" value="NZ_JBHFNS010000027.1"/>
</dbReference>
<evidence type="ECO:0000313" key="6">
    <source>
        <dbReference type="Proteomes" id="UP001576776"/>
    </source>
</evidence>
<comment type="similarity">
    <text evidence="3">Belongs to the CoaE family.</text>
</comment>
<comment type="subcellular location">
    <subcellularLocation>
        <location evidence="3">Cytoplasm</location>
    </subcellularLocation>
</comment>
<comment type="catalytic activity">
    <reaction evidence="3">
        <text>3'-dephospho-CoA + ATP = ADP + CoA + H(+)</text>
        <dbReference type="Rhea" id="RHEA:18245"/>
        <dbReference type="ChEBI" id="CHEBI:15378"/>
        <dbReference type="ChEBI" id="CHEBI:30616"/>
        <dbReference type="ChEBI" id="CHEBI:57287"/>
        <dbReference type="ChEBI" id="CHEBI:57328"/>
        <dbReference type="ChEBI" id="CHEBI:456216"/>
        <dbReference type="EC" id="2.7.1.24"/>
    </reaction>
</comment>
<dbReference type="PROSITE" id="PS51219">
    <property type="entry name" value="DPCK"/>
    <property type="match status" value="1"/>
</dbReference>
<keyword evidence="2 3" id="KW-0067">ATP-binding</keyword>
<dbReference type="SUPFAM" id="SSF52540">
    <property type="entry name" value="P-loop containing nucleoside triphosphate hydrolases"/>
    <property type="match status" value="1"/>
</dbReference>